<comment type="caution">
    <text evidence="1">The sequence shown here is derived from an EMBL/GenBank/DDBJ whole genome shotgun (WGS) entry which is preliminary data.</text>
</comment>
<dbReference type="EMBL" id="LWMW01000011">
    <property type="protein sequence ID" value="KZX17782.1"/>
    <property type="molecule type" value="Genomic_DNA"/>
</dbReference>
<keyword evidence="1" id="KW-0689">Ribosomal protein</keyword>
<dbReference type="STRING" id="47311.MBCUT_00770"/>
<dbReference type="Proteomes" id="UP000077275">
    <property type="component" value="Unassembled WGS sequence"/>
</dbReference>
<dbReference type="GO" id="GO:0008168">
    <property type="term" value="F:methyltransferase activity"/>
    <property type="evidence" value="ECO:0007669"/>
    <property type="project" value="UniProtKB-KW"/>
</dbReference>
<dbReference type="AlphaFoldDB" id="A0A166FKY5"/>
<proteinExistence type="predicted"/>
<name>A0A166FKY5_9EURY</name>
<gene>
    <name evidence="1" type="primary">prmA_1</name>
    <name evidence="1" type="ORF">MBCUT_00770</name>
</gene>
<dbReference type="SUPFAM" id="SSF53335">
    <property type="entry name" value="S-adenosyl-L-methionine-dependent methyltransferases"/>
    <property type="match status" value="1"/>
</dbReference>
<keyword evidence="1" id="KW-0687">Ribonucleoprotein</keyword>
<dbReference type="PANTHER" id="PTHR23290">
    <property type="entry name" value="RRNA N6-ADENOSINE-METHYLTRANSFERASE METTL5"/>
    <property type="match status" value="1"/>
</dbReference>
<dbReference type="InterPro" id="IPR029063">
    <property type="entry name" value="SAM-dependent_MTases_sf"/>
</dbReference>
<reference evidence="1 2" key="1">
    <citation type="submission" date="2016-04" db="EMBL/GenBank/DDBJ databases">
        <title>Genome sequence of Methanobrevibacter cuticularis DSM 11139.</title>
        <authorList>
            <person name="Poehlein A."/>
            <person name="Seedorf H."/>
            <person name="Daniel R."/>
        </authorList>
    </citation>
    <scope>NUCLEOTIDE SEQUENCE [LARGE SCALE GENOMIC DNA]</scope>
    <source>
        <strain evidence="1 2">DSM 11139</strain>
    </source>
</reference>
<dbReference type="GO" id="GO:0032259">
    <property type="term" value="P:methylation"/>
    <property type="evidence" value="ECO:0007669"/>
    <property type="project" value="UniProtKB-KW"/>
</dbReference>
<organism evidence="1 2">
    <name type="scientific">Methanobrevibacter cuticularis</name>
    <dbReference type="NCBI Taxonomy" id="47311"/>
    <lineage>
        <taxon>Archaea</taxon>
        <taxon>Methanobacteriati</taxon>
        <taxon>Methanobacteriota</taxon>
        <taxon>Methanomada group</taxon>
        <taxon>Methanobacteria</taxon>
        <taxon>Methanobacteriales</taxon>
        <taxon>Methanobacteriaceae</taxon>
        <taxon>Methanobrevibacter</taxon>
    </lineage>
</organism>
<dbReference type="OrthoDB" id="31271at2157"/>
<sequence length="229" mass="25936">MKISKKRHLEIAIESIPKHPKPKVELEQYSTPATIAADIIWNAFILGDIENKSIIDLGCGTGIFTIAPLLLGAKLAIGIDIDQNSIDIAKKIANTMQIYNAHFFAEDVYNIKNIREIVNIKDSDIEEINNIIDSNSKFDTFFANPPFGSQFRSKKGADKIFMELSMKLASVSYSFHMAGTKDFLISYYENLGGKITHEFFYEFPLDNIYDFHTQESKTIDVIVLRVVKD</sequence>
<keyword evidence="1" id="KW-0808">Transferase</keyword>
<dbReference type="Pfam" id="PF06325">
    <property type="entry name" value="PrmA"/>
    <property type="match status" value="1"/>
</dbReference>
<protein>
    <submittedName>
        <fullName evidence="1">Ribosomal protein L11 methyltransferase</fullName>
    </submittedName>
</protein>
<dbReference type="InterPro" id="IPR051720">
    <property type="entry name" value="rRNA_MeTrfase/Polyamine_Synth"/>
</dbReference>
<evidence type="ECO:0000313" key="2">
    <source>
        <dbReference type="Proteomes" id="UP000077275"/>
    </source>
</evidence>
<dbReference type="GO" id="GO:0005840">
    <property type="term" value="C:ribosome"/>
    <property type="evidence" value="ECO:0007669"/>
    <property type="project" value="UniProtKB-KW"/>
</dbReference>
<dbReference type="CDD" id="cd02440">
    <property type="entry name" value="AdoMet_MTases"/>
    <property type="match status" value="1"/>
</dbReference>
<keyword evidence="2" id="KW-1185">Reference proteome</keyword>
<dbReference type="PATRIC" id="fig|47311.3.peg.85"/>
<dbReference type="Gene3D" id="3.40.50.150">
    <property type="entry name" value="Vaccinia Virus protein VP39"/>
    <property type="match status" value="1"/>
</dbReference>
<keyword evidence="1" id="KW-0489">Methyltransferase</keyword>
<dbReference type="RefSeq" id="WP_067257321.1">
    <property type="nucleotide sequence ID" value="NZ_LWMW01000011.1"/>
</dbReference>
<evidence type="ECO:0000313" key="1">
    <source>
        <dbReference type="EMBL" id="KZX17782.1"/>
    </source>
</evidence>
<accession>A0A166FKY5</accession>
<dbReference type="PANTHER" id="PTHR23290:SF0">
    <property type="entry name" value="RRNA N6-ADENOSINE-METHYLTRANSFERASE METTL5"/>
    <property type="match status" value="1"/>
</dbReference>